<evidence type="ECO:0000313" key="1">
    <source>
        <dbReference type="EMBL" id="CDN39775.1"/>
    </source>
</evidence>
<reference evidence="1" key="2">
    <citation type="submission" date="2014-01" db="EMBL/GenBank/DDBJ databases">
        <authorList>
            <person name="Aslett M."/>
        </authorList>
    </citation>
    <scope>NUCLEOTIDE SEQUENCE [LARGE SCALE GENOMIC DNA]</scope>
    <source>
        <strain evidence="1">DB27</strain>
    </source>
</reference>
<dbReference type="AlphaFoldDB" id="W8ZBE4"/>
<reference evidence="1" key="1">
    <citation type="submission" date="2014-01" db="EMBL/GenBank/DDBJ databases">
        <title>Draft genome sequence of highly nematicidal Bacillus thuringiensis DB27.</title>
        <authorList>
            <person name="Iatsenko I."/>
            <person name="Pickard D."/>
            <person name="Corton C."/>
            <person name="Dougan G."/>
            <person name="Sommer R.J."/>
        </authorList>
    </citation>
    <scope>NUCLEOTIDE SEQUENCE [LARGE SCALE GENOMIC DNA]</scope>
    <source>
        <strain evidence="1">DB27</strain>
    </source>
</reference>
<name>W8ZBE4_BACTU</name>
<organism evidence="1">
    <name type="scientific">Bacillus thuringiensis DB27</name>
    <dbReference type="NCBI Taxonomy" id="1431339"/>
    <lineage>
        <taxon>Bacteria</taxon>
        <taxon>Bacillati</taxon>
        <taxon>Bacillota</taxon>
        <taxon>Bacilli</taxon>
        <taxon>Bacillales</taxon>
        <taxon>Bacillaceae</taxon>
        <taxon>Bacillus</taxon>
        <taxon>Bacillus cereus group</taxon>
    </lineage>
</organism>
<proteinExistence type="predicted"/>
<accession>W8ZBE4</accession>
<dbReference type="Proteomes" id="UP000030682">
    <property type="component" value="Unassembled WGS sequence"/>
</dbReference>
<sequence length="82" mass="9605">MCLNREQKGCVFITISCYKFRKEQVVFSSISFQKISTFNKIKTILILESFLFYCPCPTYFGTFVYSAKLTTKKEMLYSSAYT</sequence>
<dbReference type="EMBL" id="HG810027">
    <property type="protein sequence ID" value="CDN39775.1"/>
    <property type="molecule type" value="Genomic_DNA"/>
</dbReference>
<gene>
    <name evidence="1" type="ORF">BTDB27_p000438</name>
</gene>
<protein>
    <submittedName>
        <fullName evidence="1">Uncharacterized protein</fullName>
    </submittedName>
</protein>
<dbReference type="HOGENOM" id="CLU_2551376_0_0_9"/>